<proteinExistence type="predicted"/>
<evidence type="ECO:0000256" key="1">
    <source>
        <dbReference type="SAM" id="Phobius"/>
    </source>
</evidence>
<dbReference type="RefSeq" id="WP_382376166.1">
    <property type="nucleotide sequence ID" value="NZ_JBHRZI010000019.1"/>
</dbReference>
<keyword evidence="1" id="KW-0812">Transmembrane</keyword>
<accession>A0ABV8BY18</accession>
<keyword evidence="1" id="KW-0472">Membrane</keyword>
<keyword evidence="1" id="KW-1133">Transmembrane helix</keyword>
<keyword evidence="3" id="KW-1185">Reference proteome</keyword>
<reference evidence="3" key="1">
    <citation type="journal article" date="2019" name="Int. J. Syst. Evol. Microbiol.">
        <title>The Global Catalogue of Microorganisms (GCM) 10K type strain sequencing project: providing services to taxonomists for standard genome sequencing and annotation.</title>
        <authorList>
            <consortium name="The Broad Institute Genomics Platform"/>
            <consortium name="The Broad Institute Genome Sequencing Center for Infectious Disease"/>
            <person name="Wu L."/>
            <person name="Ma J."/>
        </authorList>
    </citation>
    <scope>NUCLEOTIDE SEQUENCE [LARGE SCALE GENOMIC DNA]</scope>
    <source>
        <strain evidence="3">CGMCC 4.7405</strain>
    </source>
</reference>
<gene>
    <name evidence="2" type="ORF">ACFOWZ_24300</name>
</gene>
<protein>
    <recommendedName>
        <fullName evidence="4">PH domain-containing protein</fullName>
    </recommendedName>
</protein>
<organism evidence="2 3">
    <name type="scientific">Lentzea rhizosphaerae</name>
    <dbReference type="NCBI Taxonomy" id="2041025"/>
    <lineage>
        <taxon>Bacteria</taxon>
        <taxon>Bacillati</taxon>
        <taxon>Actinomycetota</taxon>
        <taxon>Actinomycetes</taxon>
        <taxon>Pseudonocardiales</taxon>
        <taxon>Pseudonocardiaceae</taxon>
        <taxon>Lentzea</taxon>
    </lineage>
</organism>
<feature type="transmembrane region" description="Helical" evidence="1">
    <location>
        <begin position="107"/>
        <end position="131"/>
    </location>
</feature>
<feature type="transmembrane region" description="Helical" evidence="1">
    <location>
        <begin position="29"/>
        <end position="47"/>
    </location>
</feature>
<dbReference type="PROSITE" id="PS51257">
    <property type="entry name" value="PROKAR_LIPOPROTEIN"/>
    <property type="match status" value="1"/>
</dbReference>
<name>A0ABV8BY18_9PSEU</name>
<feature type="transmembrane region" description="Helical" evidence="1">
    <location>
        <begin position="77"/>
        <end position="95"/>
    </location>
</feature>
<comment type="caution">
    <text evidence="2">The sequence shown here is derived from an EMBL/GenBank/DDBJ whole genome shotgun (WGS) entry which is preliminary data.</text>
</comment>
<evidence type="ECO:0000313" key="2">
    <source>
        <dbReference type="EMBL" id="MFC3894614.1"/>
    </source>
</evidence>
<evidence type="ECO:0000313" key="3">
    <source>
        <dbReference type="Proteomes" id="UP001595690"/>
    </source>
</evidence>
<dbReference type="Proteomes" id="UP001595690">
    <property type="component" value="Unassembled WGS sequence"/>
</dbReference>
<sequence length="212" mass="23339">MTVLRVLVFAAFLFGCIKAYDALPVPERSVMVFVALFGGQLLWVGWARKDQPFERKLVDGSPSEGPAADRQVWRVRLWVRLVAVAVPLAGLPFVFQPQLLNPEWTGGLPLVELTALMFLYLALGFAAWAAFRSRLDLGGNLVRVTNPWQSRLFPRSAVTSARQGSYGMELVLDDGSVVVVFALQCVGSPDSDPPPRWVSAARAITGRDPVRM</sequence>
<evidence type="ECO:0008006" key="4">
    <source>
        <dbReference type="Google" id="ProtNLM"/>
    </source>
</evidence>
<dbReference type="EMBL" id="JBHRZI010000019">
    <property type="protein sequence ID" value="MFC3894614.1"/>
    <property type="molecule type" value="Genomic_DNA"/>
</dbReference>